<dbReference type="Proteomes" id="UP000824469">
    <property type="component" value="Unassembled WGS sequence"/>
</dbReference>
<keyword evidence="3" id="KW-1185">Reference proteome</keyword>
<feature type="non-terminal residue" evidence="2">
    <location>
        <position position="1"/>
    </location>
</feature>
<organism evidence="2 3">
    <name type="scientific">Taxus chinensis</name>
    <name type="common">Chinese yew</name>
    <name type="synonym">Taxus wallichiana var. chinensis</name>
    <dbReference type="NCBI Taxonomy" id="29808"/>
    <lineage>
        <taxon>Eukaryota</taxon>
        <taxon>Viridiplantae</taxon>
        <taxon>Streptophyta</taxon>
        <taxon>Embryophyta</taxon>
        <taxon>Tracheophyta</taxon>
        <taxon>Spermatophyta</taxon>
        <taxon>Pinopsida</taxon>
        <taxon>Pinidae</taxon>
        <taxon>Conifers II</taxon>
        <taxon>Cupressales</taxon>
        <taxon>Taxaceae</taxon>
        <taxon>Taxus</taxon>
    </lineage>
</organism>
<evidence type="ECO:0000256" key="1">
    <source>
        <dbReference type="SAM" id="MobiDB-lite"/>
    </source>
</evidence>
<protein>
    <submittedName>
        <fullName evidence="2">Uncharacterized protein</fullName>
    </submittedName>
</protein>
<dbReference type="AlphaFoldDB" id="A0AA38GLR8"/>
<sequence length="78" mass="9112">WDIWAKKTRRTRNGEVTTKRDKEAHFRWFGRICPRQSGTVGPEVHGGRGEPKEPRANQITPRVFASKRDKEARVGWIK</sequence>
<dbReference type="EMBL" id="JAHRHJ020000002">
    <property type="protein sequence ID" value="KAH9325899.1"/>
    <property type="molecule type" value="Genomic_DNA"/>
</dbReference>
<proteinExistence type="predicted"/>
<gene>
    <name evidence="2" type="ORF">KI387_006077</name>
</gene>
<name>A0AA38GLR8_TAXCH</name>
<feature type="non-terminal residue" evidence="2">
    <location>
        <position position="78"/>
    </location>
</feature>
<evidence type="ECO:0000313" key="3">
    <source>
        <dbReference type="Proteomes" id="UP000824469"/>
    </source>
</evidence>
<feature type="compositionally biased region" description="Basic and acidic residues" evidence="1">
    <location>
        <begin position="45"/>
        <end position="55"/>
    </location>
</feature>
<evidence type="ECO:0000313" key="2">
    <source>
        <dbReference type="EMBL" id="KAH9325899.1"/>
    </source>
</evidence>
<reference evidence="2 3" key="1">
    <citation type="journal article" date="2021" name="Nat. Plants">
        <title>The Taxus genome provides insights into paclitaxel biosynthesis.</title>
        <authorList>
            <person name="Xiong X."/>
            <person name="Gou J."/>
            <person name="Liao Q."/>
            <person name="Li Y."/>
            <person name="Zhou Q."/>
            <person name="Bi G."/>
            <person name="Li C."/>
            <person name="Du R."/>
            <person name="Wang X."/>
            <person name="Sun T."/>
            <person name="Guo L."/>
            <person name="Liang H."/>
            <person name="Lu P."/>
            <person name="Wu Y."/>
            <person name="Zhang Z."/>
            <person name="Ro D.K."/>
            <person name="Shang Y."/>
            <person name="Huang S."/>
            <person name="Yan J."/>
        </authorList>
    </citation>
    <scope>NUCLEOTIDE SEQUENCE [LARGE SCALE GENOMIC DNA]</scope>
    <source>
        <strain evidence="2">Ta-2019</strain>
    </source>
</reference>
<accession>A0AA38GLR8</accession>
<feature type="region of interest" description="Disordered" evidence="1">
    <location>
        <begin position="35"/>
        <end position="60"/>
    </location>
</feature>
<comment type="caution">
    <text evidence="2">The sequence shown here is derived from an EMBL/GenBank/DDBJ whole genome shotgun (WGS) entry which is preliminary data.</text>
</comment>